<dbReference type="Gene3D" id="3.30.160.60">
    <property type="entry name" value="Classic Zinc Finger"/>
    <property type="match status" value="2"/>
</dbReference>
<dbReference type="PANTHER" id="PTHR16515:SF49">
    <property type="entry name" value="GASTRULA ZINC FINGER PROTEIN XLCGF49.1-LIKE-RELATED"/>
    <property type="match status" value="1"/>
</dbReference>
<feature type="region of interest" description="Disordered" evidence="8">
    <location>
        <begin position="1"/>
        <end position="70"/>
    </location>
</feature>
<dbReference type="InParanoid" id="G4TLZ9"/>
<keyword evidence="2" id="KW-0479">Metal-binding</keyword>
<proteinExistence type="predicted"/>
<dbReference type="OMA" id="MREISYE"/>
<feature type="compositionally biased region" description="Low complexity" evidence="8">
    <location>
        <begin position="45"/>
        <end position="56"/>
    </location>
</feature>
<accession>G4TLZ9</accession>
<feature type="compositionally biased region" description="Polar residues" evidence="8">
    <location>
        <begin position="134"/>
        <end position="150"/>
    </location>
</feature>
<dbReference type="InterPro" id="IPR050331">
    <property type="entry name" value="Zinc_finger"/>
</dbReference>
<comment type="caution">
    <text evidence="10">The sequence shown here is derived from an EMBL/GenBank/DDBJ whole genome shotgun (WGS) entry which is preliminary data.</text>
</comment>
<dbReference type="Proteomes" id="UP000007148">
    <property type="component" value="Unassembled WGS sequence"/>
</dbReference>
<name>G4TLZ9_SERID</name>
<evidence type="ECO:0000313" key="11">
    <source>
        <dbReference type="Proteomes" id="UP000007148"/>
    </source>
</evidence>
<evidence type="ECO:0000256" key="4">
    <source>
        <dbReference type="ARBA" id="ARBA00022771"/>
    </source>
</evidence>
<evidence type="ECO:0000259" key="9">
    <source>
        <dbReference type="PROSITE" id="PS50157"/>
    </source>
</evidence>
<organism evidence="10 11">
    <name type="scientific">Serendipita indica (strain DSM 11827)</name>
    <name type="common">Root endophyte fungus</name>
    <name type="synonym">Piriformospora indica</name>
    <dbReference type="NCBI Taxonomy" id="1109443"/>
    <lineage>
        <taxon>Eukaryota</taxon>
        <taxon>Fungi</taxon>
        <taxon>Dikarya</taxon>
        <taxon>Basidiomycota</taxon>
        <taxon>Agaricomycotina</taxon>
        <taxon>Agaricomycetes</taxon>
        <taxon>Sebacinales</taxon>
        <taxon>Serendipitaceae</taxon>
        <taxon>Serendipita</taxon>
    </lineage>
</organism>
<feature type="compositionally biased region" description="Polar residues" evidence="8">
    <location>
        <begin position="103"/>
        <end position="120"/>
    </location>
</feature>
<feature type="compositionally biased region" description="Low complexity" evidence="8">
    <location>
        <begin position="245"/>
        <end position="263"/>
    </location>
</feature>
<dbReference type="GO" id="GO:0008270">
    <property type="term" value="F:zinc ion binding"/>
    <property type="evidence" value="ECO:0007669"/>
    <property type="project" value="UniProtKB-KW"/>
</dbReference>
<evidence type="ECO:0000256" key="3">
    <source>
        <dbReference type="ARBA" id="ARBA00022737"/>
    </source>
</evidence>
<dbReference type="Pfam" id="PF00096">
    <property type="entry name" value="zf-C2H2"/>
    <property type="match status" value="1"/>
</dbReference>
<dbReference type="PROSITE" id="PS50157">
    <property type="entry name" value="ZINC_FINGER_C2H2_2"/>
    <property type="match status" value="1"/>
</dbReference>
<dbReference type="EMBL" id="CAFZ01000159">
    <property type="protein sequence ID" value="CCA72342.1"/>
    <property type="molecule type" value="Genomic_DNA"/>
</dbReference>
<keyword evidence="3" id="KW-0677">Repeat</keyword>
<feature type="domain" description="C2H2-type" evidence="9">
    <location>
        <begin position="168"/>
        <end position="195"/>
    </location>
</feature>
<dbReference type="OrthoDB" id="8922241at2759"/>
<keyword evidence="4 7" id="KW-0863">Zinc-finger</keyword>
<gene>
    <name evidence="10" type="ORF">PIIN_06276</name>
</gene>
<dbReference type="eggNOG" id="KOG1721">
    <property type="taxonomic scope" value="Eukaryota"/>
</dbReference>
<dbReference type="SMART" id="SM00355">
    <property type="entry name" value="ZnF_C2H2"/>
    <property type="match status" value="1"/>
</dbReference>
<evidence type="ECO:0000256" key="8">
    <source>
        <dbReference type="SAM" id="MobiDB-lite"/>
    </source>
</evidence>
<dbReference type="PANTHER" id="PTHR16515">
    <property type="entry name" value="PR DOMAIN ZINC FINGER PROTEIN"/>
    <property type="match status" value="1"/>
</dbReference>
<dbReference type="STRING" id="1109443.G4TLZ9"/>
<evidence type="ECO:0000256" key="7">
    <source>
        <dbReference type="PROSITE-ProRule" id="PRU00042"/>
    </source>
</evidence>
<keyword evidence="11" id="KW-1185">Reference proteome</keyword>
<dbReference type="SUPFAM" id="SSF57667">
    <property type="entry name" value="beta-beta-alpha zinc fingers"/>
    <property type="match status" value="1"/>
</dbReference>
<feature type="region of interest" description="Disordered" evidence="8">
    <location>
        <begin position="103"/>
        <end position="150"/>
    </location>
</feature>
<dbReference type="PROSITE" id="PS00028">
    <property type="entry name" value="ZINC_FINGER_C2H2_1"/>
    <property type="match status" value="1"/>
</dbReference>
<dbReference type="HOGENOM" id="CLU_1058117_0_0_1"/>
<dbReference type="GO" id="GO:0010468">
    <property type="term" value="P:regulation of gene expression"/>
    <property type="evidence" value="ECO:0007669"/>
    <property type="project" value="TreeGrafter"/>
</dbReference>
<evidence type="ECO:0000256" key="2">
    <source>
        <dbReference type="ARBA" id="ARBA00022723"/>
    </source>
</evidence>
<evidence type="ECO:0000256" key="1">
    <source>
        <dbReference type="ARBA" id="ARBA00004123"/>
    </source>
</evidence>
<keyword evidence="5" id="KW-0862">Zinc</keyword>
<dbReference type="GO" id="GO:0005634">
    <property type="term" value="C:nucleus"/>
    <property type="evidence" value="ECO:0007669"/>
    <property type="project" value="UniProtKB-SubCell"/>
</dbReference>
<comment type="subcellular location">
    <subcellularLocation>
        <location evidence="1">Nucleus</location>
    </subcellularLocation>
</comment>
<dbReference type="InterPro" id="IPR013087">
    <property type="entry name" value="Znf_C2H2_type"/>
</dbReference>
<reference evidence="10 11" key="1">
    <citation type="journal article" date="2011" name="PLoS Pathog.">
        <title>Endophytic Life Strategies Decoded by Genome and Transcriptome Analyses of the Mutualistic Root Symbiont Piriformospora indica.</title>
        <authorList>
            <person name="Zuccaro A."/>
            <person name="Lahrmann U."/>
            <person name="Guldener U."/>
            <person name="Langen G."/>
            <person name="Pfiffi S."/>
            <person name="Biedenkopf D."/>
            <person name="Wong P."/>
            <person name="Samans B."/>
            <person name="Grimm C."/>
            <person name="Basiewicz M."/>
            <person name="Murat C."/>
            <person name="Martin F."/>
            <person name="Kogel K.H."/>
        </authorList>
    </citation>
    <scope>NUCLEOTIDE SEQUENCE [LARGE SCALE GENOMIC DNA]</scope>
    <source>
        <strain evidence="10 11">DSM 11827</strain>
    </source>
</reference>
<evidence type="ECO:0000256" key="6">
    <source>
        <dbReference type="ARBA" id="ARBA00023242"/>
    </source>
</evidence>
<feature type="region of interest" description="Disordered" evidence="8">
    <location>
        <begin position="224"/>
        <end position="263"/>
    </location>
</feature>
<sequence length="263" mass="28449">MSNAMNNGSQSSSRDQQQAQHPQQQMHLVDPMMYQYYQQGPTSSSVPQLPQAAVPQVAPPSSLPLQMEPPSFSDLMREISYEQSDALHAAARQVSQQPGIIPSTNYNLQPGSSSARTSNVGPIRRRLRGDPAARSSSLTPMPPVQTSGSTGWHLAVPASADETSFEMFPCEYCSASFSRRHDLERHKRGHSGEAPYMCQGCGAKFTRSDGRGRHWKLQPDCEQRHFQFGGGGRRRGASGSGSSSGGAASMRGRSTSSHSSPQA</sequence>
<evidence type="ECO:0000313" key="10">
    <source>
        <dbReference type="EMBL" id="CCA72342.1"/>
    </source>
</evidence>
<dbReference type="InterPro" id="IPR036236">
    <property type="entry name" value="Znf_C2H2_sf"/>
</dbReference>
<dbReference type="AlphaFoldDB" id="G4TLZ9"/>
<protein>
    <recommendedName>
        <fullName evidence="9">C2H2-type domain-containing protein</fullName>
    </recommendedName>
</protein>
<evidence type="ECO:0000256" key="5">
    <source>
        <dbReference type="ARBA" id="ARBA00022833"/>
    </source>
</evidence>
<feature type="compositionally biased region" description="Low complexity" evidence="8">
    <location>
        <begin position="9"/>
        <end position="25"/>
    </location>
</feature>
<keyword evidence="6" id="KW-0539">Nucleus</keyword>